<dbReference type="RefSeq" id="WP_184115492.1">
    <property type="nucleotide sequence ID" value="NZ_BNAJ01000014.1"/>
</dbReference>
<organism evidence="3 4">
    <name type="scientific">Deinococcus metalli</name>
    <dbReference type="NCBI Taxonomy" id="1141878"/>
    <lineage>
        <taxon>Bacteria</taxon>
        <taxon>Thermotogati</taxon>
        <taxon>Deinococcota</taxon>
        <taxon>Deinococci</taxon>
        <taxon>Deinococcales</taxon>
        <taxon>Deinococcaceae</taxon>
        <taxon>Deinococcus</taxon>
    </lineage>
</organism>
<keyword evidence="5" id="KW-1185">Reference proteome</keyword>
<feature type="transmembrane region" description="Helical" evidence="1">
    <location>
        <begin position="23"/>
        <end position="47"/>
    </location>
</feature>
<dbReference type="Proteomes" id="UP000539473">
    <property type="component" value="Unassembled WGS sequence"/>
</dbReference>
<keyword evidence="1" id="KW-1133">Transmembrane helix</keyword>
<dbReference type="Proteomes" id="UP000619376">
    <property type="component" value="Unassembled WGS sequence"/>
</dbReference>
<dbReference type="EMBL" id="JACHFK010000015">
    <property type="protein sequence ID" value="MBB5378749.1"/>
    <property type="molecule type" value="Genomic_DNA"/>
</dbReference>
<name>A0A7W8KLF7_9DEIO</name>
<evidence type="ECO:0000313" key="5">
    <source>
        <dbReference type="Proteomes" id="UP000619376"/>
    </source>
</evidence>
<accession>A0A7W8KLF7</accession>
<reference evidence="3 4" key="3">
    <citation type="submission" date="2020-08" db="EMBL/GenBank/DDBJ databases">
        <title>Genomic Encyclopedia of Type Strains, Phase IV (KMG-IV): sequencing the most valuable type-strain genomes for metagenomic binning, comparative biology and taxonomic classification.</title>
        <authorList>
            <person name="Goeker M."/>
        </authorList>
    </citation>
    <scope>NUCLEOTIDE SEQUENCE [LARGE SCALE GENOMIC DNA]</scope>
    <source>
        <strain evidence="3 4">DSM 27521</strain>
    </source>
</reference>
<reference evidence="5" key="2">
    <citation type="journal article" date="2019" name="Int. J. Syst. Evol. Microbiol.">
        <title>The Global Catalogue of Microorganisms (GCM) 10K type strain sequencing project: providing services to taxonomists for standard genome sequencing and annotation.</title>
        <authorList>
            <consortium name="The Broad Institute Genomics Platform"/>
            <consortium name="The Broad Institute Genome Sequencing Center for Infectious Disease"/>
            <person name="Wu L."/>
            <person name="Ma J."/>
        </authorList>
    </citation>
    <scope>NUCLEOTIDE SEQUENCE [LARGE SCALE GENOMIC DNA]</scope>
    <source>
        <strain evidence="5">CGMCC 1.18437</strain>
    </source>
</reference>
<evidence type="ECO:0000313" key="2">
    <source>
        <dbReference type="EMBL" id="GHF60250.1"/>
    </source>
</evidence>
<evidence type="ECO:0000313" key="4">
    <source>
        <dbReference type="Proteomes" id="UP000539473"/>
    </source>
</evidence>
<protein>
    <submittedName>
        <fullName evidence="3">Uncharacterized protein</fullName>
    </submittedName>
</protein>
<proteinExistence type="predicted"/>
<keyword evidence="1" id="KW-0472">Membrane</keyword>
<comment type="caution">
    <text evidence="3">The sequence shown here is derived from an EMBL/GenBank/DDBJ whole genome shotgun (WGS) entry which is preliminary data.</text>
</comment>
<feature type="transmembrane region" description="Helical" evidence="1">
    <location>
        <begin position="53"/>
        <end position="70"/>
    </location>
</feature>
<dbReference type="EMBL" id="BNAJ01000014">
    <property type="protein sequence ID" value="GHF60250.1"/>
    <property type="molecule type" value="Genomic_DNA"/>
</dbReference>
<gene>
    <name evidence="2" type="ORF">GCM10017781_40510</name>
    <name evidence="3" type="ORF">HNQ07_004256</name>
</gene>
<dbReference type="AlphaFoldDB" id="A0A7W8KLF7"/>
<evidence type="ECO:0000313" key="3">
    <source>
        <dbReference type="EMBL" id="MBB5378749.1"/>
    </source>
</evidence>
<reference evidence="2" key="4">
    <citation type="submission" date="2024-05" db="EMBL/GenBank/DDBJ databases">
        <authorList>
            <person name="Sun Q."/>
            <person name="Zhou Y."/>
        </authorList>
    </citation>
    <scope>NUCLEOTIDE SEQUENCE</scope>
    <source>
        <strain evidence="2">CGMCC 1.18437</strain>
    </source>
</reference>
<sequence length="108" mass="11913">MTHITREARSQTKARRAELRDNLMNGLFTPYTFLSVVLLIGGLSVTLFDAKGLPLLIIAAVLVALIRLLYTIRAEMRAGNALQQENNRLLRLSIQSGRIGVHGGEENA</sequence>
<keyword evidence="1" id="KW-0812">Transmembrane</keyword>
<evidence type="ECO:0000256" key="1">
    <source>
        <dbReference type="SAM" id="Phobius"/>
    </source>
</evidence>
<reference evidence="2" key="1">
    <citation type="journal article" date="2014" name="Int. J. Syst. Evol. Microbiol.">
        <title>Complete genome of a new Firmicutes species belonging to the dominant human colonic microbiota ('Ruminococcus bicirculans') reveals two chromosomes and a selective capacity to utilize plant glucans.</title>
        <authorList>
            <consortium name="NISC Comparative Sequencing Program"/>
            <person name="Wegmann U."/>
            <person name="Louis P."/>
            <person name="Goesmann A."/>
            <person name="Henrissat B."/>
            <person name="Duncan S.H."/>
            <person name="Flint H.J."/>
        </authorList>
    </citation>
    <scope>NUCLEOTIDE SEQUENCE</scope>
    <source>
        <strain evidence="2">CGMCC 1.18437</strain>
    </source>
</reference>